<dbReference type="Pfam" id="PF12796">
    <property type="entry name" value="Ank_2"/>
    <property type="match status" value="1"/>
</dbReference>
<name>A0A6P7S8U3_9MOLL</name>
<dbReference type="AlphaFoldDB" id="A0A6P7S8U3"/>
<dbReference type="InterPro" id="IPR051637">
    <property type="entry name" value="Ank_repeat_dom-contain_49"/>
</dbReference>
<sequence length="188" mass="21519">MPYYMESDSSDPSSPFPDDCRIDRIAINLLQQLHSKEKNLLRNVNNIVKHQPLTAKNIFTHNIHGWTFAHACVLRGNKELVQKVLDSGVSINSQLGESTDGIPGNCTLLHIAAYRGDPQIVEFLLSRKADISAEDSFKDKPIAYARHHKHHKVVAYLEKASQKHNYEDNVQKRFKFFSNLSNRLTRVR</sequence>
<gene>
    <name evidence="5 6" type="primary">LOC115210186</name>
</gene>
<accession>A0A6P7S8U3</accession>
<keyword evidence="2 3" id="KW-0040">ANK repeat</keyword>
<dbReference type="KEGG" id="osn:115210186"/>
<dbReference type="SUPFAM" id="SSF48403">
    <property type="entry name" value="Ankyrin repeat"/>
    <property type="match status" value="1"/>
</dbReference>
<evidence type="ECO:0000313" key="4">
    <source>
        <dbReference type="Proteomes" id="UP000515154"/>
    </source>
</evidence>
<keyword evidence="1" id="KW-0677">Repeat</keyword>
<feature type="repeat" description="ANK" evidence="3">
    <location>
        <begin position="104"/>
        <end position="136"/>
    </location>
</feature>
<evidence type="ECO:0000313" key="5">
    <source>
        <dbReference type="RefSeq" id="XP_029634501.1"/>
    </source>
</evidence>
<dbReference type="SMART" id="SM00248">
    <property type="entry name" value="ANK"/>
    <property type="match status" value="3"/>
</dbReference>
<proteinExistence type="predicted"/>
<dbReference type="RefSeq" id="XP_036358296.1">
    <property type="nucleotide sequence ID" value="XM_036502403.1"/>
</dbReference>
<dbReference type="InterPro" id="IPR036770">
    <property type="entry name" value="Ankyrin_rpt-contain_sf"/>
</dbReference>
<keyword evidence="4" id="KW-1185">Reference proteome</keyword>
<dbReference type="Proteomes" id="UP000515154">
    <property type="component" value="Linkage group LG4"/>
</dbReference>
<evidence type="ECO:0000256" key="3">
    <source>
        <dbReference type="PROSITE-ProRule" id="PRU00023"/>
    </source>
</evidence>
<dbReference type="PANTHER" id="PTHR24180:SF45">
    <property type="entry name" value="POLY [ADP-RIBOSE] POLYMERASE TANKYRASE"/>
    <property type="match status" value="1"/>
</dbReference>
<dbReference type="PANTHER" id="PTHR24180">
    <property type="entry name" value="CYCLIN-DEPENDENT KINASE INHIBITOR 2C-RELATED"/>
    <property type="match status" value="1"/>
</dbReference>
<reference evidence="5 6" key="1">
    <citation type="submission" date="2025-08" db="UniProtKB">
        <authorList>
            <consortium name="RefSeq"/>
        </authorList>
    </citation>
    <scope>IDENTIFICATION</scope>
</reference>
<protein>
    <submittedName>
        <fullName evidence="5 6">GA-binding protein subunit beta-1-like</fullName>
    </submittedName>
</protein>
<evidence type="ECO:0000256" key="2">
    <source>
        <dbReference type="ARBA" id="ARBA00023043"/>
    </source>
</evidence>
<evidence type="ECO:0000313" key="6">
    <source>
        <dbReference type="RefSeq" id="XP_036358296.1"/>
    </source>
</evidence>
<organism evidence="4 5">
    <name type="scientific">Octopus sinensis</name>
    <name type="common">East Asian common octopus</name>
    <dbReference type="NCBI Taxonomy" id="2607531"/>
    <lineage>
        <taxon>Eukaryota</taxon>
        <taxon>Metazoa</taxon>
        <taxon>Spiralia</taxon>
        <taxon>Lophotrochozoa</taxon>
        <taxon>Mollusca</taxon>
        <taxon>Cephalopoda</taxon>
        <taxon>Coleoidea</taxon>
        <taxon>Octopodiformes</taxon>
        <taxon>Octopoda</taxon>
        <taxon>Incirrata</taxon>
        <taxon>Octopodidae</taxon>
        <taxon>Octopus</taxon>
    </lineage>
</organism>
<dbReference type="PROSITE" id="PS50088">
    <property type="entry name" value="ANK_REPEAT"/>
    <property type="match status" value="1"/>
</dbReference>
<dbReference type="PROSITE" id="PS50297">
    <property type="entry name" value="ANK_REP_REGION"/>
    <property type="match status" value="1"/>
</dbReference>
<dbReference type="InterPro" id="IPR002110">
    <property type="entry name" value="Ankyrin_rpt"/>
</dbReference>
<dbReference type="RefSeq" id="XP_029634501.1">
    <property type="nucleotide sequence ID" value="XM_029778641.2"/>
</dbReference>
<dbReference type="Gene3D" id="1.25.40.20">
    <property type="entry name" value="Ankyrin repeat-containing domain"/>
    <property type="match status" value="1"/>
</dbReference>
<evidence type="ECO:0000256" key="1">
    <source>
        <dbReference type="ARBA" id="ARBA00022737"/>
    </source>
</evidence>